<protein>
    <submittedName>
        <fullName evidence="1">Uncharacterized protein</fullName>
    </submittedName>
</protein>
<dbReference type="AlphaFoldDB" id="A0A2N8HX98"/>
<dbReference type="EMBL" id="PJKN01000008">
    <property type="protein sequence ID" value="PNC53350.1"/>
    <property type="molecule type" value="Genomic_DNA"/>
</dbReference>
<sequence length="94" mass="10233">MDNISRASYIVGSILATVPATTELEGWVSAVGSLGGFGVLVYAVSYTIKLLKRKDDIIDARDRQIRELTMQLISNCKNCDLAKAANKALIDDEN</sequence>
<organism evidence="1 2">
    <name type="scientific">Akkermansia muciniphila</name>
    <dbReference type="NCBI Taxonomy" id="239935"/>
    <lineage>
        <taxon>Bacteria</taxon>
        <taxon>Pseudomonadati</taxon>
        <taxon>Verrucomicrobiota</taxon>
        <taxon>Verrucomicrobiia</taxon>
        <taxon>Verrucomicrobiales</taxon>
        <taxon>Akkermansiaceae</taxon>
        <taxon>Akkermansia</taxon>
    </lineage>
</organism>
<dbReference type="RefSeq" id="WP_094135211.1">
    <property type="nucleotide sequence ID" value="NZ_CP029703.1"/>
</dbReference>
<comment type="caution">
    <text evidence="1">The sequence shown here is derived from an EMBL/GenBank/DDBJ whole genome shotgun (WGS) entry which is preliminary data.</text>
</comment>
<proteinExistence type="predicted"/>
<evidence type="ECO:0000313" key="1">
    <source>
        <dbReference type="EMBL" id="PNC53350.1"/>
    </source>
</evidence>
<reference evidence="1 2" key="1">
    <citation type="journal article" date="2017" name="BMC Genomics">
        <title>Genome sequencing of 39 Akkermansia muciniphila isolates reveals its population structure, genomic and functional diverisity, and global distribution in mammalian gut microbiotas.</title>
        <authorList>
            <person name="Guo X."/>
            <person name="Li S."/>
            <person name="Zhang J."/>
            <person name="Wu F."/>
            <person name="Li X."/>
            <person name="Wu D."/>
            <person name="Zhang M."/>
            <person name="Ou Z."/>
            <person name="Jie Z."/>
            <person name="Yan Q."/>
            <person name="Li P."/>
            <person name="Yi J."/>
            <person name="Peng Y."/>
        </authorList>
    </citation>
    <scope>NUCLEOTIDE SEQUENCE [LARGE SCALE GENOMIC DNA]</scope>
    <source>
        <strain evidence="1 2">GP43</strain>
    </source>
</reference>
<evidence type="ECO:0000313" key="2">
    <source>
        <dbReference type="Proteomes" id="UP000235914"/>
    </source>
</evidence>
<name>A0A2N8HX98_9BACT</name>
<accession>A0A2N8HX98</accession>
<dbReference type="Proteomes" id="UP000235914">
    <property type="component" value="Unassembled WGS sequence"/>
</dbReference>
<gene>
    <name evidence="1" type="ORF">CXU09_11695</name>
</gene>